<evidence type="ECO:0000313" key="2">
    <source>
        <dbReference type="EMBL" id="MBX74418.1"/>
    </source>
</evidence>
<protein>
    <submittedName>
        <fullName evidence="2">Uncharacterized protein</fullName>
    </submittedName>
</protein>
<accession>A0A2P2R5C6</accession>
<feature type="transmembrane region" description="Helical" evidence="1">
    <location>
        <begin position="29"/>
        <end position="46"/>
    </location>
</feature>
<proteinExistence type="predicted"/>
<keyword evidence="1" id="KW-0812">Transmembrane</keyword>
<reference evidence="2" key="1">
    <citation type="submission" date="2018-02" db="EMBL/GenBank/DDBJ databases">
        <title>Rhizophora mucronata_Transcriptome.</title>
        <authorList>
            <person name="Meera S.P."/>
            <person name="Sreeshan A."/>
            <person name="Augustine A."/>
        </authorList>
    </citation>
    <scope>NUCLEOTIDE SEQUENCE</scope>
    <source>
        <tissue evidence="2">Leaf</tissue>
    </source>
</reference>
<feature type="transmembrane region" description="Helical" evidence="1">
    <location>
        <begin position="5"/>
        <end position="23"/>
    </location>
</feature>
<dbReference type="EMBL" id="GGEC01093934">
    <property type="protein sequence ID" value="MBX74418.1"/>
    <property type="molecule type" value="Transcribed_RNA"/>
</dbReference>
<evidence type="ECO:0000256" key="1">
    <source>
        <dbReference type="SAM" id="Phobius"/>
    </source>
</evidence>
<keyword evidence="1" id="KW-1133">Transmembrane helix</keyword>
<dbReference type="AlphaFoldDB" id="A0A2P2R5C6"/>
<name>A0A2P2R5C6_RHIMU</name>
<organism evidence="2">
    <name type="scientific">Rhizophora mucronata</name>
    <name type="common">Asiatic mangrove</name>
    <dbReference type="NCBI Taxonomy" id="61149"/>
    <lineage>
        <taxon>Eukaryota</taxon>
        <taxon>Viridiplantae</taxon>
        <taxon>Streptophyta</taxon>
        <taxon>Embryophyta</taxon>
        <taxon>Tracheophyta</taxon>
        <taxon>Spermatophyta</taxon>
        <taxon>Magnoliopsida</taxon>
        <taxon>eudicotyledons</taxon>
        <taxon>Gunneridae</taxon>
        <taxon>Pentapetalae</taxon>
        <taxon>rosids</taxon>
        <taxon>fabids</taxon>
        <taxon>Malpighiales</taxon>
        <taxon>Rhizophoraceae</taxon>
        <taxon>Rhizophora</taxon>
    </lineage>
</organism>
<keyword evidence="1" id="KW-0472">Membrane</keyword>
<sequence>MACILIVFLFCVFCFLPFLYFFFSYRFRLSILIFVSVFFICCRHLTSSRFCVC</sequence>